<name>A0A0V1DFD9_TRIBR</name>
<organism evidence="2 3">
    <name type="scientific">Trichinella britovi</name>
    <name type="common">Parasitic roundworm</name>
    <dbReference type="NCBI Taxonomy" id="45882"/>
    <lineage>
        <taxon>Eukaryota</taxon>
        <taxon>Metazoa</taxon>
        <taxon>Ecdysozoa</taxon>
        <taxon>Nematoda</taxon>
        <taxon>Enoplea</taxon>
        <taxon>Dorylaimia</taxon>
        <taxon>Trichinellida</taxon>
        <taxon>Trichinellidae</taxon>
        <taxon>Trichinella</taxon>
    </lineage>
</organism>
<evidence type="ECO:0000313" key="3">
    <source>
        <dbReference type="Proteomes" id="UP000054653"/>
    </source>
</evidence>
<keyword evidence="1" id="KW-0472">Membrane</keyword>
<feature type="transmembrane region" description="Helical" evidence="1">
    <location>
        <begin position="48"/>
        <end position="67"/>
    </location>
</feature>
<keyword evidence="3" id="KW-1185">Reference proteome</keyword>
<comment type="caution">
    <text evidence="2">The sequence shown here is derived from an EMBL/GenBank/DDBJ whole genome shotgun (WGS) entry which is preliminary data.</text>
</comment>
<dbReference type="Proteomes" id="UP000054653">
    <property type="component" value="Unassembled WGS sequence"/>
</dbReference>
<proteinExistence type="predicted"/>
<reference evidence="2 3" key="1">
    <citation type="submission" date="2015-01" db="EMBL/GenBank/DDBJ databases">
        <title>Evolution of Trichinella species and genotypes.</title>
        <authorList>
            <person name="Korhonen P.K."/>
            <person name="Edoardo P."/>
            <person name="Giuseppe L.R."/>
            <person name="Gasser R.B."/>
        </authorList>
    </citation>
    <scope>NUCLEOTIDE SEQUENCE [LARGE SCALE GENOMIC DNA]</scope>
    <source>
        <strain evidence="2">ISS120</strain>
    </source>
</reference>
<protein>
    <submittedName>
        <fullName evidence="2">Uncharacterized protein</fullName>
    </submittedName>
</protein>
<dbReference type="EMBL" id="JYDI01000006">
    <property type="protein sequence ID" value="KRY60320.1"/>
    <property type="molecule type" value="Genomic_DNA"/>
</dbReference>
<dbReference type="AlphaFoldDB" id="A0A0V1DFD9"/>
<keyword evidence="1" id="KW-1133">Transmembrane helix</keyword>
<evidence type="ECO:0000256" key="1">
    <source>
        <dbReference type="SAM" id="Phobius"/>
    </source>
</evidence>
<keyword evidence="1" id="KW-0812">Transmembrane</keyword>
<sequence length="90" mass="10383">MTIKISLKSLKLKTVIITKSIESVQHSIFAVVHCCTAHHLIKVKWNVLVYKAHFFTLSSVFFFLFVMELADLKWLLFAKGRIEISITSSR</sequence>
<accession>A0A0V1DFD9</accession>
<gene>
    <name evidence="2" type="ORF">T03_12273</name>
</gene>
<evidence type="ECO:0000313" key="2">
    <source>
        <dbReference type="EMBL" id="KRY60320.1"/>
    </source>
</evidence>